<dbReference type="Proteomes" id="UP001232148">
    <property type="component" value="Unassembled WGS sequence"/>
</dbReference>
<dbReference type="SUPFAM" id="SSF53335">
    <property type="entry name" value="S-adenosyl-L-methionine-dependent methyltransferases"/>
    <property type="match status" value="1"/>
</dbReference>
<dbReference type="GO" id="GO:0008168">
    <property type="term" value="F:methyltransferase activity"/>
    <property type="evidence" value="ECO:0007669"/>
    <property type="project" value="UniProtKB-KW"/>
</dbReference>
<accession>A0AAD9HVT1</accession>
<dbReference type="InterPro" id="IPR029063">
    <property type="entry name" value="SAM-dependent_MTases_sf"/>
</dbReference>
<comment type="caution">
    <text evidence="1">The sequence shown here is derived from an EMBL/GenBank/DDBJ whole genome shotgun (WGS) entry which is preliminary data.</text>
</comment>
<organism evidence="1 2">
    <name type="scientific">Colletotrichum zoysiae</name>
    <dbReference type="NCBI Taxonomy" id="1216348"/>
    <lineage>
        <taxon>Eukaryota</taxon>
        <taxon>Fungi</taxon>
        <taxon>Dikarya</taxon>
        <taxon>Ascomycota</taxon>
        <taxon>Pezizomycotina</taxon>
        <taxon>Sordariomycetes</taxon>
        <taxon>Hypocreomycetidae</taxon>
        <taxon>Glomerellales</taxon>
        <taxon>Glomerellaceae</taxon>
        <taxon>Colletotrichum</taxon>
        <taxon>Colletotrichum graminicola species complex</taxon>
    </lineage>
</organism>
<dbReference type="Pfam" id="PF01209">
    <property type="entry name" value="Ubie_methyltran"/>
    <property type="match status" value="1"/>
</dbReference>
<reference evidence="1" key="1">
    <citation type="submission" date="2021-06" db="EMBL/GenBank/DDBJ databases">
        <title>Comparative genomics, transcriptomics and evolutionary studies reveal genomic signatures of adaptation to plant cell wall in hemibiotrophic fungi.</title>
        <authorList>
            <consortium name="DOE Joint Genome Institute"/>
            <person name="Baroncelli R."/>
            <person name="Diaz J.F."/>
            <person name="Benocci T."/>
            <person name="Peng M."/>
            <person name="Battaglia E."/>
            <person name="Haridas S."/>
            <person name="Andreopoulos W."/>
            <person name="Labutti K."/>
            <person name="Pangilinan J."/>
            <person name="Floch G.L."/>
            <person name="Makela M.R."/>
            <person name="Henrissat B."/>
            <person name="Grigoriev I.V."/>
            <person name="Crouch J.A."/>
            <person name="De Vries R.P."/>
            <person name="Sukno S.A."/>
            <person name="Thon M.R."/>
        </authorList>
    </citation>
    <scope>NUCLEOTIDE SEQUENCE</scope>
    <source>
        <strain evidence="1">MAFF235873</strain>
    </source>
</reference>
<name>A0AAD9HVT1_9PEZI</name>
<sequence>MTTDNTHSDGHSAPVFRGMDKSIGSHWEDVMIDISRTMSGQLNARLVSQMGLGAETDEPIAFLDSACGAGAGAQELYKAVPRQVLEKSEVLCGDESPMMIDLVKKRIKDEGWVGTQARVIDAMDSGLESDSFTHVMISLGLHIMPRPDTVVKDVVRILRPGGVFGCITPHLDHTSWVAEFRGAFASLPFEAPPFPEKNWSQLHEVGRWYDEAWVRTFLEENGFGAVEARVERGTTPIRNARHWLDIFGPALSYVLNTTWSEELRAAHGLEEVKRLIVEHLEEKYGGKGWDMDYAVIFASGVVRK</sequence>
<dbReference type="Gene3D" id="3.40.50.150">
    <property type="entry name" value="Vaccinia Virus protein VP39"/>
    <property type="match status" value="1"/>
</dbReference>
<evidence type="ECO:0000313" key="2">
    <source>
        <dbReference type="Proteomes" id="UP001232148"/>
    </source>
</evidence>
<keyword evidence="1" id="KW-0489">Methyltransferase</keyword>
<dbReference type="EMBL" id="MU842811">
    <property type="protein sequence ID" value="KAK2034909.1"/>
    <property type="molecule type" value="Genomic_DNA"/>
</dbReference>
<dbReference type="CDD" id="cd02440">
    <property type="entry name" value="AdoMet_MTases"/>
    <property type="match status" value="1"/>
</dbReference>
<dbReference type="AlphaFoldDB" id="A0AAD9HVT1"/>
<evidence type="ECO:0000313" key="1">
    <source>
        <dbReference type="EMBL" id="KAK2034909.1"/>
    </source>
</evidence>
<dbReference type="GO" id="GO:0032259">
    <property type="term" value="P:methylation"/>
    <property type="evidence" value="ECO:0007669"/>
    <property type="project" value="UniProtKB-KW"/>
</dbReference>
<protein>
    <submittedName>
        <fullName evidence="1">Methyltransferase domain-containing protein</fullName>
    </submittedName>
</protein>
<gene>
    <name evidence="1" type="ORF">LX32DRAFT_659540</name>
</gene>
<proteinExistence type="predicted"/>
<keyword evidence="2" id="KW-1185">Reference proteome</keyword>
<keyword evidence="1" id="KW-0808">Transferase</keyword>